<comment type="caution">
    <text evidence="2">The sequence shown here is derived from an EMBL/GenBank/DDBJ whole genome shotgun (WGS) entry which is preliminary data.</text>
</comment>
<reference evidence="2" key="1">
    <citation type="submission" date="2019-08" db="EMBL/GenBank/DDBJ databases">
        <authorList>
            <person name="Kucharzyk K."/>
            <person name="Murdoch R.W."/>
            <person name="Higgins S."/>
            <person name="Loffler F."/>
        </authorList>
    </citation>
    <scope>NUCLEOTIDE SEQUENCE</scope>
</reference>
<dbReference type="Gene3D" id="1.10.10.10">
    <property type="entry name" value="Winged helix-like DNA-binding domain superfamily/Winged helix DNA-binding domain"/>
    <property type="match status" value="1"/>
</dbReference>
<dbReference type="InterPro" id="IPR036388">
    <property type="entry name" value="WH-like_DNA-bd_sf"/>
</dbReference>
<dbReference type="InterPro" id="IPR048714">
    <property type="entry name" value="DpiA-like_HTH"/>
</dbReference>
<dbReference type="Pfam" id="PF20714">
    <property type="entry name" value="HTH_64"/>
    <property type="match status" value="1"/>
</dbReference>
<organism evidence="2">
    <name type="scientific">bioreactor metagenome</name>
    <dbReference type="NCBI Taxonomy" id="1076179"/>
    <lineage>
        <taxon>unclassified sequences</taxon>
        <taxon>metagenomes</taxon>
        <taxon>ecological metagenomes</taxon>
    </lineage>
</organism>
<gene>
    <name evidence="2" type="ORF">SDC9_197444</name>
</gene>
<protein>
    <recommendedName>
        <fullName evidence="1">Transcriptional regulatory protein DpiA-like helix-turn-helix domain-containing protein</fullName>
    </recommendedName>
</protein>
<dbReference type="GO" id="GO:0000156">
    <property type="term" value="F:phosphorelay response regulator activity"/>
    <property type="evidence" value="ECO:0007669"/>
    <property type="project" value="TreeGrafter"/>
</dbReference>
<dbReference type="InterPro" id="IPR051271">
    <property type="entry name" value="2C-system_Tx_regulators"/>
</dbReference>
<dbReference type="EMBL" id="VSSQ01113419">
    <property type="protein sequence ID" value="MPN49822.1"/>
    <property type="molecule type" value="Genomic_DNA"/>
</dbReference>
<accession>A0A645IG56</accession>
<dbReference type="AlphaFoldDB" id="A0A645IG56"/>
<proteinExistence type="predicted"/>
<dbReference type="InterPro" id="IPR036390">
    <property type="entry name" value="WH_DNA-bd_sf"/>
</dbReference>
<feature type="domain" description="Transcriptional regulatory protein DpiA-like helix-turn-helix" evidence="1">
    <location>
        <begin position="37"/>
        <end position="88"/>
    </location>
</feature>
<dbReference type="SUPFAM" id="SSF46785">
    <property type="entry name" value="Winged helix' DNA-binding domain"/>
    <property type="match status" value="1"/>
</dbReference>
<evidence type="ECO:0000259" key="1">
    <source>
        <dbReference type="Pfam" id="PF20714"/>
    </source>
</evidence>
<dbReference type="PANTHER" id="PTHR45526:SF1">
    <property type="entry name" value="TRANSCRIPTIONAL REGULATORY PROTEIN DCUR-RELATED"/>
    <property type="match status" value="1"/>
</dbReference>
<evidence type="ECO:0000313" key="2">
    <source>
        <dbReference type="EMBL" id="MPN49822.1"/>
    </source>
</evidence>
<dbReference type="PANTHER" id="PTHR45526">
    <property type="entry name" value="TRANSCRIPTIONAL REGULATORY PROTEIN DPIA"/>
    <property type="match status" value="1"/>
</dbReference>
<name>A0A645IG56_9ZZZZ</name>
<sequence>MVDCLLNNKLSLDIEHGELQKGLNQKTLTYIYDHLREHAGEKHTCESISQASGLSRVTIRRYLNYLIEVGGVLSTIDYETGGRPRVLYRLR</sequence>